<dbReference type="OrthoDB" id="9797895at2"/>
<dbReference type="GO" id="GO:0016829">
    <property type="term" value="F:lyase activity"/>
    <property type="evidence" value="ECO:0007669"/>
    <property type="project" value="UniProtKB-KW"/>
</dbReference>
<keyword evidence="4" id="KW-1185">Reference proteome</keyword>
<keyword evidence="1" id="KW-0479">Metal-binding</keyword>
<protein>
    <submittedName>
        <fullName evidence="3">Sirohydrochlorin cobaltochelatase</fullName>
    </submittedName>
</protein>
<dbReference type="EMBL" id="FNAF01000003">
    <property type="protein sequence ID" value="SDD42411.1"/>
    <property type="molecule type" value="Genomic_DNA"/>
</dbReference>
<dbReference type="GO" id="GO:0046872">
    <property type="term" value="F:metal ion binding"/>
    <property type="evidence" value="ECO:0007669"/>
    <property type="project" value="UniProtKB-KW"/>
</dbReference>
<reference evidence="3 4" key="1">
    <citation type="submission" date="2016-10" db="EMBL/GenBank/DDBJ databases">
        <authorList>
            <person name="de Groot N.N."/>
        </authorList>
    </citation>
    <scope>NUCLEOTIDE SEQUENCE [LARGE SCALE GENOMIC DNA]</scope>
    <source>
        <strain evidence="3 4">DSM 20475</strain>
    </source>
</reference>
<keyword evidence="2" id="KW-0456">Lyase</keyword>
<dbReference type="SUPFAM" id="SSF53800">
    <property type="entry name" value="Chelatase"/>
    <property type="match status" value="1"/>
</dbReference>
<dbReference type="RefSeq" id="WP_159427970.1">
    <property type="nucleotide sequence ID" value="NZ_FNAF01000003.1"/>
</dbReference>
<organism evidence="3 4">
    <name type="scientific">Peptococcus niger</name>
    <dbReference type="NCBI Taxonomy" id="2741"/>
    <lineage>
        <taxon>Bacteria</taxon>
        <taxon>Bacillati</taxon>
        <taxon>Bacillota</taxon>
        <taxon>Clostridia</taxon>
        <taxon>Eubacteriales</taxon>
        <taxon>Peptococcaceae</taxon>
        <taxon>Peptococcus</taxon>
    </lineage>
</organism>
<name>A0A1G6UMA3_PEPNI</name>
<evidence type="ECO:0000256" key="2">
    <source>
        <dbReference type="ARBA" id="ARBA00023239"/>
    </source>
</evidence>
<dbReference type="Pfam" id="PF01903">
    <property type="entry name" value="CbiX"/>
    <property type="match status" value="1"/>
</dbReference>
<dbReference type="InterPro" id="IPR002762">
    <property type="entry name" value="CbiX-like"/>
</dbReference>
<proteinExistence type="predicted"/>
<dbReference type="PANTHER" id="PTHR33542">
    <property type="entry name" value="SIROHYDROCHLORIN FERROCHELATASE, CHLOROPLASTIC"/>
    <property type="match status" value="1"/>
</dbReference>
<dbReference type="PANTHER" id="PTHR33542:SF3">
    <property type="entry name" value="SIROHYDROCHLORIN FERROCHELATASE, CHLOROPLASTIC"/>
    <property type="match status" value="1"/>
</dbReference>
<gene>
    <name evidence="3" type="ORF">SAMN04489866_10396</name>
</gene>
<accession>A0A1G6UMA3</accession>
<evidence type="ECO:0000313" key="3">
    <source>
        <dbReference type="EMBL" id="SDD42411.1"/>
    </source>
</evidence>
<evidence type="ECO:0000256" key="1">
    <source>
        <dbReference type="ARBA" id="ARBA00022723"/>
    </source>
</evidence>
<sequence length="139" mass="15655">MNNTAVVILGHGSRRSEGQVTVTQTADRYRQNHPEYRTAYAFMEFVEPTLPQITAELYEDGIRVFYVVPLFLSMGTHCAKHMPEMIATLRQGYPDAEFLLAPPLGADPLLCTIVEKRVQSLASDRSERGEERHDSDATL</sequence>
<dbReference type="STRING" id="2741.SAMN04489866_10396"/>
<evidence type="ECO:0000313" key="4">
    <source>
        <dbReference type="Proteomes" id="UP000198995"/>
    </source>
</evidence>
<dbReference type="Gene3D" id="3.40.50.1400">
    <property type="match status" value="1"/>
</dbReference>
<dbReference type="InterPro" id="IPR050963">
    <property type="entry name" value="Sirohydro_Cobaltochel/CbiX"/>
</dbReference>
<dbReference type="AlphaFoldDB" id="A0A1G6UMA3"/>
<dbReference type="CDD" id="cd03416">
    <property type="entry name" value="CbiX_SirB_N"/>
    <property type="match status" value="1"/>
</dbReference>
<dbReference type="Proteomes" id="UP000198995">
    <property type="component" value="Unassembled WGS sequence"/>
</dbReference>